<feature type="domain" description="HTH-type transcriptional regulator MT1864/Rv1816-like C-terminal" evidence="3">
    <location>
        <begin position="20"/>
        <end position="82"/>
    </location>
</feature>
<sequence length="86" mass="9333">MGSRAEQRESNRTTSYWKSPRSIRPLATGVRRAVEAGVFRAEDPETIVASLWSQVHGMALLMLGGHWPSAADPARAATAAVDGWRA</sequence>
<dbReference type="Gene3D" id="1.10.357.10">
    <property type="entry name" value="Tetracycline Repressor, domain 2"/>
    <property type="match status" value="1"/>
</dbReference>
<evidence type="ECO:0000259" key="3">
    <source>
        <dbReference type="Pfam" id="PF13305"/>
    </source>
</evidence>
<dbReference type="Pfam" id="PF13305">
    <property type="entry name" value="TetR_C_33"/>
    <property type="match status" value="1"/>
</dbReference>
<comment type="caution">
    <text evidence="4">The sequence shown here is derived from an EMBL/GenBank/DDBJ whole genome shotgun (WGS) entry which is preliminary data.</text>
</comment>
<dbReference type="InterPro" id="IPR036271">
    <property type="entry name" value="Tet_transcr_reg_TetR-rel_C_sf"/>
</dbReference>
<evidence type="ECO:0000313" key="5">
    <source>
        <dbReference type="Proteomes" id="UP001200110"/>
    </source>
</evidence>
<reference evidence="4 5" key="1">
    <citation type="submission" date="2022-01" db="EMBL/GenBank/DDBJ databases">
        <authorList>
            <person name="Huang Y."/>
        </authorList>
    </citation>
    <scope>NUCLEOTIDE SEQUENCE [LARGE SCALE GENOMIC DNA]</scope>
    <source>
        <strain evidence="4 5">HY366</strain>
    </source>
</reference>
<evidence type="ECO:0000256" key="2">
    <source>
        <dbReference type="ARBA" id="ARBA00023163"/>
    </source>
</evidence>
<proteinExistence type="predicted"/>
<name>A0ABS9ITK0_9ACTN</name>
<evidence type="ECO:0000256" key="1">
    <source>
        <dbReference type="ARBA" id="ARBA00023015"/>
    </source>
</evidence>
<organism evidence="4 5">
    <name type="scientific">Gordonia liuliyuniae</name>
    <dbReference type="NCBI Taxonomy" id="2911517"/>
    <lineage>
        <taxon>Bacteria</taxon>
        <taxon>Bacillati</taxon>
        <taxon>Actinomycetota</taxon>
        <taxon>Actinomycetes</taxon>
        <taxon>Mycobacteriales</taxon>
        <taxon>Gordoniaceae</taxon>
        <taxon>Gordonia</taxon>
    </lineage>
</organism>
<accession>A0ABS9ITK0</accession>
<dbReference type="InterPro" id="IPR025996">
    <property type="entry name" value="MT1864/Rv1816-like_C"/>
</dbReference>
<protein>
    <submittedName>
        <fullName evidence="4">WHG domain-containing protein</fullName>
    </submittedName>
</protein>
<dbReference type="RefSeq" id="WP_236998054.1">
    <property type="nucleotide sequence ID" value="NZ_JAKKOR010000007.1"/>
</dbReference>
<dbReference type="Proteomes" id="UP001200110">
    <property type="component" value="Unassembled WGS sequence"/>
</dbReference>
<gene>
    <name evidence="4" type="ORF">L5G33_10145</name>
</gene>
<evidence type="ECO:0000313" key="4">
    <source>
        <dbReference type="EMBL" id="MCF8588822.1"/>
    </source>
</evidence>
<keyword evidence="1" id="KW-0805">Transcription regulation</keyword>
<dbReference type="SUPFAM" id="SSF48498">
    <property type="entry name" value="Tetracyclin repressor-like, C-terminal domain"/>
    <property type="match status" value="1"/>
</dbReference>
<dbReference type="EMBL" id="JAKKOR010000007">
    <property type="protein sequence ID" value="MCF8588822.1"/>
    <property type="molecule type" value="Genomic_DNA"/>
</dbReference>
<keyword evidence="5" id="KW-1185">Reference proteome</keyword>
<keyword evidence="2" id="KW-0804">Transcription</keyword>